<evidence type="ECO:0000313" key="3">
    <source>
        <dbReference type="EMBL" id="MBB5850633.1"/>
    </source>
</evidence>
<dbReference type="EMBL" id="JACHMX010000001">
    <property type="protein sequence ID" value="MBB5850633.1"/>
    <property type="molecule type" value="Genomic_DNA"/>
</dbReference>
<feature type="chain" id="PRO_5032761243" evidence="2">
    <location>
        <begin position="22"/>
        <end position="370"/>
    </location>
</feature>
<dbReference type="Gene3D" id="2.40.10.10">
    <property type="entry name" value="Trypsin-like serine proteases"/>
    <property type="match status" value="2"/>
</dbReference>
<accession>A0A841AUK5</accession>
<protein>
    <submittedName>
        <fullName evidence="3">V8-like Glu-specific endopeptidase</fullName>
    </submittedName>
</protein>
<dbReference type="Proteomes" id="UP000580861">
    <property type="component" value="Unassembled WGS sequence"/>
</dbReference>
<dbReference type="InterPro" id="IPR018114">
    <property type="entry name" value="TRYPSIN_HIS"/>
</dbReference>
<organism evidence="3 4">
    <name type="scientific">Amycolatopsis umgeniensis</name>
    <dbReference type="NCBI Taxonomy" id="336628"/>
    <lineage>
        <taxon>Bacteria</taxon>
        <taxon>Bacillati</taxon>
        <taxon>Actinomycetota</taxon>
        <taxon>Actinomycetes</taxon>
        <taxon>Pseudonocardiales</taxon>
        <taxon>Pseudonocardiaceae</taxon>
        <taxon>Amycolatopsis</taxon>
    </lineage>
</organism>
<keyword evidence="4" id="KW-1185">Reference proteome</keyword>
<dbReference type="RefSeq" id="WP_184891869.1">
    <property type="nucleotide sequence ID" value="NZ_JACHMX010000001.1"/>
</dbReference>
<feature type="region of interest" description="Disordered" evidence="1">
    <location>
        <begin position="29"/>
        <end position="50"/>
    </location>
</feature>
<gene>
    <name evidence="3" type="ORF">HDA45_000720</name>
</gene>
<sequence>MLLALSMTVALLSITAMPASAASIRLTNNLDTSGISPEGVDKGSEPNLRTFQSSVPRNVQVNGKTKDFTKFNEWSADEKKAYLESVEIIPEPGFARLAEPKGEGSPPEPPLNLTIPPSKPSIAPPAPIIGGGGTTQAAWDAVYPSPTVGKLYLFKGDTMAYNCSGALVTANNRGTVLTASHCLEDTGITGVVYVPQEDNGRYPYGAWSAWGIYMSQCYNPQTTECDWAFALIPTLSDGSGIQDHTGANGIGFGYESLGGQIDVAGYPFQPSPRFNGKYQWRCTAPGTTVPVQNIDRFHYADECRMGPGASGGPWLVNYSSSSRSGIVAGVSSWTICGVDCNDQKAGLYSSRLLSRAGYDYSRAQVLVRPS</sequence>
<evidence type="ECO:0000256" key="2">
    <source>
        <dbReference type="SAM" id="SignalP"/>
    </source>
</evidence>
<dbReference type="AlphaFoldDB" id="A0A841AUK5"/>
<dbReference type="PROSITE" id="PS00134">
    <property type="entry name" value="TRYPSIN_HIS"/>
    <property type="match status" value="1"/>
</dbReference>
<evidence type="ECO:0000313" key="4">
    <source>
        <dbReference type="Proteomes" id="UP000580861"/>
    </source>
</evidence>
<comment type="caution">
    <text evidence="3">The sequence shown here is derived from an EMBL/GenBank/DDBJ whole genome shotgun (WGS) entry which is preliminary data.</text>
</comment>
<dbReference type="GO" id="GO:0006508">
    <property type="term" value="P:proteolysis"/>
    <property type="evidence" value="ECO:0007669"/>
    <property type="project" value="InterPro"/>
</dbReference>
<proteinExistence type="predicted"/>
<dbReference type="GO" id="GO:0004252">
    <property type="term" value="F:serine-type endopeptidase activity"/>
    <property type="evidence" value="ECO:0007669"/>
    <property type="project" value="InterPro"/>
</dbReference>
<dbReference type="SUPFAM" id="SSF50494">
    <property type="entry name" value="Trypsin-like serine proteases"/>
    <property type="match status" value="1"/>
</dbReference>
<reference evidence="3 4" key="1">
    <citation type="submission" date="2020-08" db="EMBL/GenBank/DDBJ databases">
        <title>Sequencing the genomes of 1000 actinobacteria strains.</title>
        <authorList>
            <person name="Klenk H.-P."/>
        </authorList>
    </citation>
    <scope>NUCLEOTIDE SEQUENCE [LARGE SCALE GENOMIC DNA]</scope>
    <source>
        <strain evidence="3 4">DSM 45272</strain>
    </source>
</reference>
<evidence type="ECO:0000256" key="1">
    <source>
        <dbReference type="SAM" id="MobiDB-lite"/>
    </source>
</evidence>
<feature type="signal peptide" evidence="2">
    <location>
        <begin position="1"/>
        <end position="21"/>
    </location>
</feature>
<dbReference type="InterPro" id="IPR043504">
    <property type="entry name" value="Peptidase_S1_PA_chymotrypsin"/>
</dbReference>
<name>A0A841AUK5_9PSEU</name>
<keyword evidence="2" id="KW-0732">Signal</keyword>
<dbReference type="InterPro" id="IPR009003">
    <property type="entry name" value="Peptidase_S1_PA"/>
</dbReference>